<protein>
    <submittedName>
        <fullName evidence="3">Uncharacterized protein</fullName>
    </submittedName>
</protein>
<keyword evidence="4" id="KW-1185">Reference proteome</keyword>
<sequence length="77" mass="8025">MPAARPILPVCAAWALSLLGLTLLSASRLSVLGGRGRAAGMDRPDPPPGRRGGPGHASQRLCSCACSRRHWTDISHG</sequence>
<proteinExistence type="predicted"/>
<feature type="region of interest" description="Disordered" evidence="1">
    <location>
        <begin position="35"/>
        <end position="60"/>
    </location>
</feature>
<dbReference type="EMBL" id="WHVB01000006">
    <property type="protein sequence ID" value="KAF8481879.1"/>
    <property type="molecule type" value="Genomic_DNA"/>
</dbReference>
<organism evidence="3 4">
    <name type="scientific">Russula ochroleuca</name>
    <dbReference type="NCBI Taxonomy" id="152965"/>
    <lineage>
        <taxon>Eukaryota</taxon>
        <taxon>Fungi</taxon>
        <taxon>Dikarya</taxon>
        <taxon>Basidiomycota</taxon>
        <taxon>Agaricomycotina</taxon>
        <taxon>Agaricomycetes</taxon>
        <taxon>Russulales</taxon>
        <taxon>Russulaceae</taxon>
        <taxon>Russula</taxon>
    </lineage>
</organism>
<dbReference type="Proteomes" id="UP000759537">
    <property type="component" value="Unassembled WGS sequence"/>
</dbReference>
<gene>
    <name evidence="3" type="ORF">DFH94DRAFT_733536</name>
</gene>
<reference evidence="3" key="2">
    <citation type="journal article" date="2020" name="Nat. Commun.">
        <title>Large-scale genome sequencing of mycorrhizal fungi provides insights into the early evolution of symbiotic traits.</title>
        <authorList>
            <person name="Miyauchi S."/>
            <person name="Kiss E."/>
            <person name="Kuo A."/>
            <person name="Drula E."/>
            <person name="Kohler A."/>
            <person name="Sanchez-Garcia M."/>
            <person name="Morin E."/>
            <person name="Andreopoulos B."/>
            <person name="Barry K.W."/>
            <person name="Bonito G."/>
            <person name="Buee M."/>
            <person name="Carver A."/>
            <person name="Chen C."/>
            <person name="Cichocki N."/>
            <person name="Clum A."/>
            <person name="Culley D."/>
            <person name="Crous P.W."/>
            <person name="Fauchery L."/>
            <person name="Girlanda M."/>
            <person name="Hayes R.D."/>
            <person name="Keri Z."/>
            <person name="LaButti K."/>
            <person name="Lipzen A."/>
            <person name="Lombard V."/>
            <person name="Magnuson J."/>
            <person name="Maillard F."/>
            <person name="Murat C."/>
            <person name="Nolan M."/>
            <person name="Ohm R.A."/>
            <person name="Pangilinan J."/>
            <person name="Pereira M.F."/>
            <person name="Perotto S."/>
            <person name="Peter M."/>
            <person name="Pfister S."/>
            <person name="Riley R."/>
            <person name="Sitrit Y."/>
            <person name="Stielow J.B."/>
            <person name="Szollosi G."/>
            <person name="Zifcakova L."/>
            <person name="Stursova M."/>
            <person name="Spatafora J.W."/>
            <person name="Tedersoo L."/>
            <person name="Vaario L.M."/>
            <person name="Yamada A."/>
            <person name="Yan M."/>
            <person name="Wang P."/>
            <person name="Xu J."/>
            <person name="Bruns T."/>
            <person name="Baldrian P."/>
            <person name="Vilgalys R."/>
            <person name="Dunand C."/>
            <person name="Henrissat B."/>
            <person name="Grigoriev I.V."/>
            <person name="Hibbett D."/>
            <person name="Nagy L.G."/>
            <person name="Martin F.M."/>
        </authorList>
    </citation>
    <scope>NUCLEOTIDE SEQUENCE</scope>
    <source>
        <strain evidence="3">Prilba</strain>
    </source>
</reference>
<evidence type="ECO:0000313" key="3">
    <source>
        <dbReference type="EMBL" id="KAF8481879.1"/>
    </source>
</evidence>
<keyword evidence="2" id="KW-0732">Signal</keyword>
<comment type="caution">
    <text evidence="3">The sequence shown here is derived from an EMBL/GenBank/DDBJ whole genome shotgun (WGS) entry which is preliminary data.</text>
</comment>
<evidence type="ECO:0000256" key="2">
    <source>
        <dbReference type="SAM" id="SignalP"/>
    </source>
</evidence>
<evidence type="ECO:0000313" key="4">
    <source>
        <dbReference type="Proteomes" id="UP000759537"/>
    </source>
</evidence>
<feature type="chain" id="PRO_5040285281" evidence="2">
    <location>
        <begin position="27"/>
        <end position="77"/>
    </location>
</feature>
<accession>A0A9P5MYQ5</accession>
<name>A0A9P5MYQ5_9AGAM</name>
<feature type="signal peptide" evidence="2">
    <location>
        <begin position="1"/>
        <end position="26"/>
    </location>
</feature>
<dbReference type="AlphaFoldDB" id="A0A9P5MYQ5"/>
<reference evidence="3" key="1">
    <citation type="submission" date="2019-10" db="EMBL/GenBank/DDBJ databases">
        <authorList>
            <consortium name="DOE Joint Genome Institute"/>
            <person name="Kuo A."/>
            <person name="Miyauchi S."/>
            <person name="Kiss E."/>
            <person name="Drula E."/>
            <person name="Kohler A."/>
            <person name="Sanchez-Garcia M."/>
            <person name="Andreopoulos B."/>
            <person name="Barry K.W."/>
            <person name="Bonito G."/>
            <person name="Buee M."/>
            <person name="Carver A."/>
            <person name="Chen C."/>
            <person name="Cichocki N."/>
            <person name="Clum A."/>
            <person name="Culley D."/>
            <person name="Crous P.W."/>
            <person name="Fauchery L."/>
            <person name="Girlanda M."/>
            <person name="Hayes R."/>
            <person name="Keri Z."/>
            <person name="LaButti K."/>
            <person name="Lipzen A."/>
            <person name="Lombard V."/>
            <person name="Magnuson J."/>
            <person name="Maillard F."/>
            <person name="Morin E."/>
            <person name="Murat C."/>
            <person name="Nolan M."/>
            <person name="Ohm R."/>
            <person name="Pangilinan J."/>
            <person name="Pereira M."/>
            <person name="Perotto S."/>
            <person name="Peter M."/>
            <person name="Riley R."/>
            <person name="Sitrit Y."/>
            <person name="Stielow B."/>
            <person name="Szollosi G."/>
            <person name="Zifcakova L."/>
            <person name="Stursova M."/>
            <person name="Spatafora J.W."/>
            <person name="Tedersoo L."/>
            <person name="Vaario L.-M."/>
            <person name="Yamada A."/>
            <person name="Yan M."/>
            <person name="Wang P."/>
            <person name="Xu J."/>
            <person name="Bruns T."/>
            <person name="Baldrian P."/>
            <person name="Vilgalys R."/>
            <person name="Henrissat B."/>
            <person name="Grigoriev I.V."/>
            <person name="Hibbett D."/>
            <person name="Nagy L.G."/>
            <person name="Martin F.M."/>
        </authorList>
    </citation>
    <scope>NUCLEOTIDE SEQUENCE</scope>
    <source>
        <strain evidence="3">Prilba</strain>
    </source>
</reference>
<evidence type="ECO:0000256" key="1">
    <source>
        <dbReference type="SAM" id="MobiDB-lite"/>
    </source>
</evidence>